<keyword evidence="2 4" id="KW-0560">Oxidoreductase</keyword>
<comment type="caution">
    <text evidence="6">The sequence shown here is derived from an EMBL/GenBank/DDBJ whole genome shotgun (WGS) entry which is preliminary data.</text>
</comment>
<dbReference type="InterPro" id="IPR049315">
    <property type="entry name" value="GDC-P_N"/>
</dbReference>
<dbReference type="Gene3D" id="3.40.640.10">
    <property type="entry name" value="Type I PLP-dependent aspartate aminotransferase-like (Major domain)"/>
    <property type="match status" value="1"/>
</dbReference>
<evidence type="ECO:0000256" key="2">
    <source>
        <dbReference type="ARBA" id="ARBA00023002"/>
    </source>
</evidence>
<dbReference type="EC" id="1.4.4.2" evidence="4"/>
<reference evidence="6" key="1">
    <citation type="journal article" date="2020" name="mSystems">
        <title>Genome- and Community-Level Interaction Insights into Carbon Utilization and Element Cycling Functions of Hydrothermarchaeota in Hydrothermal Sediment.</title>
        <authorList>
            <person name="Zhou Z."/>
            <person name="Liu Y."/>
            <person name="Xu W."/>
            <person name="Pan J."/>
            <person name="Luo Z.H."/>
            <person name="Li M."/>
        </authorList>
    </citation>
    <scope>NUCLEOTIDE SEQUENCE [LARGE SCALE GENOMIC DNA]</scope>
    <source>
        <strain evidence="6">SpSt-114</strain>
    </source>
</reference>
<evidence type="ECO:0000313" key="6">
    <source>
        <dbReference type="EMBL" id="HHO74189.1"/>
    </source>
</evidence>
<dbReference type="InterPro" id="IPR023010">
    <property type="entry name" value="GcvPA"/>
</dbReference>
<sequence length="451" mass="50713">MFLPHSDKEVSEILQSLGLSSLEDLFSHIDPSLLEPPKNLPEPKSEEELRRYFKELTSLNRPLVYFAGGGAYDRIIPSAIWQILSRGEFLTAYTPYQAEASQGTLQALFEYQTLICELTGMDCANASMYDGGSALAEAVLMARAIKGRGKRVVLTEGINPLYRQVVQTYLFGYKDEIQVVSLTEEGTTDLDRLEELLKDGECHALAVQQPNFFGFLEPLKEISYLAKKYEVPLVVVADPIALSILKPPGSFGADVVVGEGQQMGAFLNFGGPYVGFFATKMEYVRKMPGRLVGLAEDIEGKRAFTLVLQTREQHIRRERATSNICTNQNLIALANLLYMVLLGREGIREVAIQSLSKAMYLKEKLLSLGFEIPFSGKHLWEFPVKHPKAQELHQKLIEEGFLFGIRLDRFGYKDQLLIAVTEKRTKEEIDQLVERLRYNISHEGTSSSTSR</sequence>
<evidence type="ECO:0000256" key="3">
    <source>
        <dbReference type="ARBA" id="ARBA00049026"/>
    </source>
</evidence>
<dbReference type="GO" id="GO:0019464">
    <property type="term" value="P:glycine decarboxylation via glycine cleavage system"/>
    <property type="evidence" value="ECO:0007669"/>
    <property type="project" value="UniProtKB-UniRule"/>
</dbReference>
<comment type="similarity">
    <text evidence="4">Belongs to the GcvP family. N-terminal subunit subfamily.</text>
</comment>
<dbReference type="Pfam" id="PF02347">
    <property type="entry name" value="GDC-P"/>
    <property type="match status" value="1"/>
</dbReference>
<dbReference type="EMBL" id="DSAC01000071">
    <property type="protein sequence ID" value="HHO74189.1"/>
    <property type="molecule type" value="Genomic_DNA"/>
</dbReference>
<proteinExistence type="inferred from homology"/>
<dbReference type="InterPro" id="IPR020581">
    <property type="entry name" value="GDC_P"/>
</dbReference>
<feature type="domain" description="Glycine cleavage system P-protein N-terminal" evidence="5">
    <location>
        <begin position="2"/>
        <end position="434"/>
    </location>
</feature>
<dbReference type="InterPro" id="IPR015424">
    <property type="entry name" value="PyrdxlP-dep_Trfase"/>
</dbReference>
<dbReference type="GO" id="GO:0004375">
    <property type="term" value="F:glycine dehydrogenase (decarboxylating) activity"/>
    <property type="evidence" value="ECO:0007669"/>
    <property type="project" value="UniProtKB-EC"/>
</dbReference>
<gene>
    <name evidence="4" type="primary">gcvPA</name>
    <name evidence="6" type="ORF">ENN04_06055</name>
</gene>
<accession>A0A7C5SZB5</accession>
<evidence type="ECO:0000256" key="4">
    <source>
        <dbReference type="HAMAP-Rule" id="MF_00712"/>
    </source>
</evidence>
<dbReference type="Gene3D" id="3.90.1150.10">
    <property type="entry name" value="Aspartate Aminotransferase, domain 1"/>
    <property type="match status" value="1"/>
</dbReference>
<comment type="subunit">
    <text evidence="4">The glycine cleavage system is composed of four proteins: P, T, L and H. In this organism, the P 'protein' is a heterodimer of two subunits.</text>
</comment>
<dbReference type="PANTHER" id="PTHR42806">
    <property type="entry name" value="GLYCINE CLEAVAGE SYSTEM P-PROTEIN"/>
    <property type="match status" value="1"/>
</dbReference>
<dbReference type="InterPro" id="IPR015422">
    <property type="entry name" value="PyrdxlP-dep_Trfase_small"/>
</dbReference>
<organism evidence="6">
    <name type="scientific">Thermocrinis ruber</name>
    <dbReference type="NCBI Taxonomy" id="75906"/>
    <lineage>
        <taxon>Bacteria</taxon>
        <taxon>Pseudomonadati</taxon>
        <taxon>Aquificota</taxon>
        <taxon>Aquificia</taxon>
        <taxon>Aquificales</taxon>
        <taxon>Aquificaceae</taxon>
        <taxon>Thermocrinis</taxon>
    </lineage>
</organism>
<dbReference type="GO" id="GO:0009116">
    <property type="term" value="P:nucleoside metabolic process"/>
    <property type="evidence" value="ECO:0007669"/>
    <property type="project" value="InterPro"/>
</dbReference>
<comment type="catalytic activity">
    <reaction evidence="3 4">
        <text>N(6)-[(R)-lipoyl]-L-lysyl-[glycine-cleavage complex H protein] + glycine + H(+) = N(6)-[(R)-S(8)-aminomethyldihydrolipoyl]-L-lysyl-[glycine-cleavage complex H protein] + CO2</text>
        <dbReference type="Rhea" id="RHEA:24304"/>
        <dbReference type="Rhea" id="RHEA-COMP:10494"/>
        <dbReference type="Rhea" id="RHEA-COMP:10495"/>
        <dbReference type="ChEBI" id="CHEBI:15378"/>
        <dbReference type="ChEBI" id="CHEBI:16526"/>
        <dbReference type="ChEBI" id="CHEBI:57305"/>
        <dbReference type="ChEBI" id="CHEBI:83099"/>
        <dbReference type="ChEBI" id="CHEBI:83143"/>
        <dbReference type="EC" id="1.4.4.2"/>
    </reaction>
</comment>
<dbReference type="HAMAP" id="MF_00712">
    <property type="entry name" value="GcvPA"/>
    <property type="match status" value="1"/>
</dbReference>
<dbReference type="NCBIfam" id="NF001696">
    <property type="entry name" value="PRK00451.1"/>
    <property type="match status" value="1"/>
</dbReference>
<dbReference type="CDD" id="cd00613">
    <property type="entry name" value="GDC-P"/>
    <property type="match status" value="1"/>
</dbReference>
<dbReference type="AlphaFoldDB" id="A0A7C5SZB5"/>
<comment type="function">
    <text evidence="1 4">The glycine cleavage system catalyzes the degradation of glycine. The P protein binds the alpha-amino group of glycine through its pyridoxal phosphate cofactor; CO(2) is released and the remaining methylamine moiety is then transferred to the lipoamide cofactor of the H protein.</text>
</comment>
<dbReference type="InterPro" id="IPR015421">
    <property type="entry name" value="PyrdxlP-dep_Trfase_major"/>
</dbReference>
<name>A0A7C5SZB5_9AQUI</name>
<dbReference type="SUPFAM" id="SSF53383">
    <property type="entry name" value="PLP-dependent transferases"/>
    <property type="match status" value="1"/>
</dbReference>
<evidence type="ECO:0000256" key="1">
    <source>
        <dbReference type="ARBA" id="ARBA00003788"/>
    </source>
</evidence>
<dbReference type="PANTHER" id="PTHR42806:SF1">
    <property type="entry name" value="GLYCINE DEHYDROGENASE (DECARBOXYLATING)"/>
    <property type="match status" value="1"/>
</dbReference>
<evidence type="ECO:0000259" key="5">
    <source>
        <dbReference type="Pfam" id="PF02347"/>
    </source>
</evidence>
<protein>
    <recommendedName>
        <fullName evidence="4">Probable glycine dehydrogenase (decarboxylating) subunit 1</fullName>
        <ecNumber evidence="4">1.4.4.2</ecNumber>
    </recommendedName>
    <alternativeName>
        <fullName evidence="4">Glycine cleavage system P-protein subunit 1</fullName>
    </alternativeName>
    <alternativeName>
        <fullName evidence="4">Glycine decarboxylase subunit 1</fullName>
    </alternativeName>
    <alternativeName>
        <fullName evidence="4">Glycine dehydrogenase (aminomethyl-transferring) subunit 1</fullName>
    </alternativeName>
</protein>
<dbReference type="PIRSF" id="PIRSF006815">
    <property type="entry name" value="GcvPA"/>
    <property type="match status" value="1"/>
</dbReference>